<keyword evidence="2" id="KW-0413">Isomerase</keyword>
<feature type="compositionally biased region" description="Basic and acidic residues" evidence="1">
    <location>
        <begin position="329"/>
        <end position="338"/>
    </location>
</feature>
<dbReference type="Gene3D" id="3.50.50.60">
    <property type="entry name" value="FAD/NAD(P)-binding domain"/>
    <property type="match status" value="1"/>
</dbReference>
<dbReference type="InterPro" id="IPR036188">
    <property type="entry name" value="FAD/NAD-bd_sf"/>
</dbReference>
<evidence type="ECO:0000313" key="3">
    <source>
        <dbReference type="Proteomes" id="UP000523079"/>
    </source>
</evidence>
<dbReference type="EMBL" id="JACGWT010000003">
    <property type="protein sequence ID" value="MBA8794328.1"/>
    <property type="molecule type" value="Genomic_DNA"/>
</dbReference>
<dbReference type="Proteomes" id="UP000523079">
    <property type="component" value="Unassembled WGS sequence"/>
</dbReference>
<protein>
    <submittedName>
        <fullName evidence="2">UDP-galactopyranose mutase</fullName>
        <ecNumber evidence="2">5.4.99.9</ecNumber>
    </submittedName>
</protein>
<gene>
    <name evidence="2" type="ORF">FHX74_001947</name>
</gene>
<evidence type="ECO:0000256" key="1">
    <source>
        <dbReference type="SAM" id="MobiDB-lite"/>
    </source>
</evidence>
<dbReference type="GO" id="GO:0008767">
    <property type="term" value="F:UDP-galactopyranose mutase activity"/>
    <property type="evidence" value="ECO:0007669"/>
    <property type="project" value="UniProtKB-EC"/>
</dbReference>
<dbReference type="PANTHER" id="PTHR43734:SF1">
    <property type="entry name" value="PHYTOENE DESATURASE"/>
    <property type="match status" value="1"/>
</dbReference>
<feature type="region of interest" description="Disordered" evidence="1">
    <location>
        <begin position="314"/>
        <end position="347"/>
    </location>
</feature>
<dbReference type="PANTHER" id="PTHR43734">
    <property type="entry name" value="PHYTOENE DESATURASE"/>
    <property type="match status" value="1"/>
</dbReference>
<feature type="compositionally biased region" description="Pro residues" evidence="1">
    <location>
        <begin position="318"/>
        <end position="328"/>
    </location>
</feature>
<reference evidence="2 3" key="1">
    <citation type="submission" date="2020-07" db="EMBL/GenBank/DDBJ databases">
        <title>Sequencing the genomes of 1000 actinobacteria strains.</title>
        <authorList>
            <person name="Klenk H.-P."/>
        </authorList>
    </citation>
    <scope>NUCLEOTIDE SEQUENCE [LARGE SCALE GENOMIC DNA]</scope>
    <source>
        <strain evidence="2 3">DSM 100723</strain>
    </source>
</reference>
<name>A0A7W3ISD6_9ACTN</name>
<sequence length="439" mass="46248">MPRPTTPAVVLGDGLAGMAAAARLAKNGHAVTLIGNGRLGDRWAPADGPAPDLSPTVLSFPAPWRDLFRKSGRPLEEELRRSGLELVPAPPTRHLLADGSVLDLPVGRADQLDAVRRFAGDRAATAWRDLVDGLGDVWQALRFRGVETPLADARTLDPPTLAALWADRAVADLAAALPDRRLGALVAATATEAGSDPARTPALVAAGLFVERTFGRWCLRRPEQPGRPVPLSVLVGLLTDRLALRRVVVRTGALEAVQTDRDGIAGVLLTDGTRLPTRLLVASGGLDAVTSLWARLPLRLTERSARAERRRLGRCRPAPVPASRPGPWPDERAEDRTGGLRSASPLECRAYGPDGGALLRVLHRRPDAEAVVTDHTTAAGDGIGPVGVAWDGLDGWLDRPPTVSAVPGLRLAGPVSRSGSGPDRELLSAALAATADAAR</sequence>
<organism evidence="2 3">
    <name type="scientific">Microlunatus kandeliicorticis</name>
    <dbReference type="NCBI Taxonomy" id="1759536"/>
    <lineage>
        <taxon>Bacteria</taxon>
        <taxon>Bacillati</taxon>
        <taxon>Actinomycetota</taxon>
        <taxon>Actinomycetes</taxon>
        <taxon>Propionibacteriales</taxon>
        <taxon>Propionibacteriaceae</taxon>
        <taxon>Microlunatus</taxon>
    </lineage>
</organism>
<comment type="caution">
    <text evidence="2">The sequence shown here is derived from an EMBL/GenBank/DDBJ whole genome shotgun (WGS) entry which is preliminary data.</text>
</comment>
<accession>A0A7W3ISD6</accession>
<dbReference type="RefSeq" id="WP_182559929.1">
    <property type="nucleotide sequence ID" value="NZ_JACGWT010000003.1"/>
</dbReference>
<proteinExistence type="predicted"/>
<keyword evidence="3" id="KW-1185">Reference proteome</keyword>
<evidence type="ECO:0000313" key="2">
    <source>
        <dbReference type="EMBL" id="MBA8794328.1"/>
    </source>
</evidence>
<dbReference type="AlphaFoldDB" id="A0A7W3ISD6"/>
<dbReference type="EC" id="5.4.99.9" evidence="2"/>
<dbReference type="SUPFAM" id="SSF51905">
    <property type="entry name" value="FAD/NAD(P)-binding domain"/>
    <property type="match status" value="1"/>
</dbReference>